<proteinExistence type="predicted"/>
<dbReference type="AlphaFoldDB" id="A0A167MJW5"/>
<feature type="region of interest" description="Disordered" evidence="1">
    <location>
        <begin position="149"/>
        <end position="168"/>
    </location>
</feature>
<name>A0A167MJW5_CALVF</name>
<keyword evidence="3" id="KW-1185">Reference proteome</keyword>
<dbReference type="Proteomes" id="UP000076738">
    <property type="component" value="Unassembled WGS sequence"/>
</dbReference>
<protein>
    <submittedName>
        <fullName evidence="2">Uncharacterized protein</fullName>
    </submittedName>
</protein>
<accession>A0A167MJW5</accession>
<evidence type="ECO:0000313" key="3">
    <source>
        <dbReference type="Proteomes" id="UP000076738"/>
    </source>
</evidence>
<evidence type="ECO:0000313" key="2">
    <source>
        <dbReference type="EMBL" id="KZO96793.1"/>
    </source>
</evidence>
<dbReference type="OrthoDB" id="10533225at2759"/>
<organism evidence="2 3">
    <name type="scientific">Calocera viscosa (strain TUFC12733)</name>
    <dbReference type="NCBI Taxonomy" id="1330018"/>
    <lineage>
        <taxon>Eukaryota</taxon>
        <taxon>Fungi</taxon>
        <taxon>Dikarya</taxon>
        <taxon>Basidiomycota</taxon>
        <taxon>Agaricomycotina</taxon>
        <taxon>Dacrymycetes</taxon>
        <taxon>Dacrymycetales</taxon>
        <taxon>Dacrymycetaceae</taxon>
        <taxon>Calocera</taxon>
    </lineage>
</organism>
<reference evidence="2 3" key="1">
    <citation type="journal article" date="2016" name="Mol. Biol. Evol.">
        <title>Comparative Genomics of Early-Diverging Mushroom-Forming Fungi Provides Insights into the Origins of Lignocellulose Decay Capabilities.</title>
        <authorList>
            <person name="Nagy L.G."/>
            <person name="Riley R."/>
            <person name="Tritt A."/>
            <person name="Adam C."/>
            <person name="Daum C."/>
            <person name="Floudas D."/>
            <person name="Sun H."/>
            <person name="Yadav J.S."/>
            <person name="Pangilinan J."/>
            <person name="Larsson K.H."/>
            <person name="Matsuura K."/>
            <person name="Barry K."/>
            <person name="Labutti K."/>
            <person name="Kuo R."/>
            <person name="Ohm R.A."/>
            <person name="Bhattacharya S.S."/>
            <person name="Shirouzu T."/>
            <person name="Yoshinaga Y."/>
            <person name="Martin F.M."/>
            <person name="Grigoriev I.V."/>
            <person name="Hibbett D.S."/>
        </authorList>
    </citation>
    <scope>NUCLEOTIDE SEQUENCE [LARGE SCALE GENOMIC DNA]</scope>
    <source>
        <strain evidence="2 3">TUFC12733</strain>
    </source>
</reference>
<dbReference type="EMBL" id="KV417282">
    <property type="protein sequence ID" value="KZO96793.1"/>
    <property type="molecule type" value="Genomic_DNA"/>
</dbReference>
<gene>
    <name evidence="2" type="ORF">CALVIDRAFT_98275</name>
</gene>
<evidence type="ECO:0000256" key="1">
    <source>
        <dbReference type="SAM" id="MobiDB-lite"/>
    </source>
</evidence>
<sequence length="244" mass="27192">MNVRIIIPSFSRTNTQRSSSDDLDFELARRWRAMPEYKRSEIAHRLLCMVPGVMSEFLDRDNAIWQHPATWAKFQEASMGLISLIPAIELVCSIPYRSSDAGLTLPVCSGDGTMCTRARAVSHDQGTRTTAGTAVIQIRARLEGADDCAPPVLPASTSDGQDPERRYPRGSVCRPVMAAQPTGLHRPSSCLVHLGYDPAFSSRHRSLTRSHGYVTLLLSVNSLYHHQRNSIQNMVYFMQPSLLH</sequence>